<dbReference type="PROSITE" id="PS51724">
    <property type="entry name" value="SPOR"/>
    <property type="match status" value="1"/>
</dbReference>
<organism evidence="3 4">
    <name type="scientific">Flammeovirga yaeyamensis</name>
    <dbReference type="NCBI Taxonomy" id="367791"/>
    <lineage>
        <taxon>Bacteria</taxon>
        <taxon>Pseudomonadati</taxon>
        <taxon>Bacteroidota</taxon>
        <taxon>Cytophagia</taxon>
        <taxon>Cytophagales</taxon>
        <taxon>Flammeovirgaceae</taxon>
        <taxon>Flammeovirga</taxon>
    </lineage>
</organism>
<dbReference type="Pfam" id="PF00656">
    <property type="entry name" value="Peptidase_C14"/>
    <property type="match status" value="1"/>
</dbReference>
<feature type="transmembrane region" description="Helical" evidence="1">
    <location>
        <begin position="7"/>
        <end position="24"/>
    </location>
</feature>
<dbReference type="Gene3D" id="3.30.70.1070">
    <property type="entry name" value="Sporulation related repeat"/>
    <property type="match status" value="1"/>
</dbReference>
<dbReference type="Gene3D" id="3.40.50.1460">
    <property type="match status" value="1"/>
</dbReference>
<evidence type="ECO:0000259" key="2">
    <source>
        <dbReference type="PROSITE" id="PS51724"/>
    </source>
</evidence>
<gene>
    <name evidence="3" type="ORF">KMW28_08535</name>
</gene>
<accession>A0AAX1N7S6</accession>
<evidence type="ECO:0000313" key="3">
    <source>
        <dbReference type="EMBL" id="QWG03614.1"/>
    </source>
</evidence>
<dbReference type="Pfam" id="PF05036">
    <property type="entry name" value="SPOR"/>
    <property type="match status" value="1"/>
</dbReference>
<keyword evidence="4" id="KW-1185">Reference proteome</keyword>
<keyword evidence="1" id="KW-0812">Transmembrane</keyword>
<dbReference type="Proteomes" id="UP000678679">
    <property type="component" value="Chromosome 1"/>
</dbReference>
<dbReference type="PANTHER" id="PTHR22576">
    <property type="entry name" value="MUCOSA ASSOCIATED LYMPHOID TISSUE LYMPHOMA TRANSLOCATION PROTEIN 1/PARACASPASE"/>
    <property type="match status" value="1"/>
</dbReference>
<evidence type="ECO:0000256" key="1">
    <source>
        <dbReference type="SAM" id="Phobius"/>
    </source>
</evidence>
<dbReference type="InterPro" id="IPR052039">
    <property type="entry name" value="Caspase-related_regulators"/>
</dbReference>
<dbReference type="GO" id="GO:0004197">
    <property type="term" value="F:cysteine-type endopeptidase activity"/>
    <property type="evidence" value="ECO:0007669"/>
    <property type="project" value="InterPro"/>
</dbReference>
<dbReference type="GO" id="GO:0042834">
    <property type="term" value="F:peptidoglycan binding"/>
    <property type="evidence" value="ECO:0007669"/>
    <property type="project" value="InterPro"/>
</dbReference>
<dbReference type="InterPro" id="IPR007730">
    <property type="entry name" value="SPOR-like_dom"/>
</dbReference>
<protein>
    <submittedName>
        <fullName evidence="3">Caspase family protein</fullName>
    </submittedName>
</protein>
<evidence type="ECO:0000313" key="4">
    <source>
        <dbReference type="Proteomes" id="UP000678679"/>
    </source>
</evidence>
<dbReference type="GO" id="GO:0006508">
    <property type="term" value="P:proteolysis"/>
    <property type="evidence" value="ECO:0007669"/>
    <property type="project" value="InterPro"/>
</dbReference>
<dbReference type="RefSeq" id="WP_169664593.1">
    <property type="nucleotide sequence ID" value="NZ_CP076132.1"/>
</dbReference>
<dbReference type="InterPro" id="IPR029030">
    <property type="entry name" value="Caspase-like_dom_sf"/>
</dbReference>
<dbReference type="AlphaFoldDB" id="A0AAX1N7S6"/>
<keyword evidence="1" id="KW-1133">Transmembrane helix</keyword>
<name>A0AAX1N7S6_9BACT</name>
<dbReference type="InterPro" id="IPR036680">
    <property type="entry name" value="SPOR-like_sf"/>
</dbReference>
<dbReference type="SUPFAM" id="SSF52129">
    <property type="entry name" value="Caspase-like"/>
    <property type="match status" value="1"/>
</dbReference>
<keyword evidence="1" id="KW-0472">Membrane</keyword>
<proteinExistence type="predicted"/>
<reference evidence="3 4" key="1">
    <citation type="submission" date="2021-05" db="EMBL/GenBank/DDBJ databases">
        <title>Comparative genomic studies on the polysaccharide-degrading batcterial strains of the Flammeovirga genus.</title>
        <authorList>
            <person name="Zewei F."/>
            <person name="Zheng Z."/>
            <person name="Yu L."/>
            <person name="Ruyue G."/>
            <person name="Yanhong M."/>
            <person name="Yuanyuan C."/>
            <person name="Jingyan G."/>
            <person name="Wenjun H."/>
        </authorList>
    </citation>
    <scope>NUCLEOTIDE SEQUENCE [LARGE SCALE GENOMIC DNA]</scope>
    <source>
        <strain evidence="3 4">NBRC:100898</strain>
    </source>
</reference>
<feature type="domain" description="SPOR" evidence="2">
    <location>
        <begin position="324"/>
        <end position="408"/>
    </location>
</feature>
<dbReference type="KEGG" id="fya:KMW28_08535"/>
<dbReference type="PANTHER" id="PTHR22576:SF37">
    <property type="entry name" value="MUCOSA-ASSOCIATED LYMPHOID TISSUE LYMPHOMA TRANSLOCATION PROTEIN 1"/>
    <property type="match status" value="1"/>
</dbReference>
<dbReference type="EMBL" id="CP076132">
    <property type="protein sequence ID" value="QWG03614.1"/>
    <property type="molecule type" value="Genomic_DNA"/>
</dbReference>
<dbReference type="InterPro" id="IPR011600">
    <property type="entry name" value="Pept_C14_caspase"/>
</dbReference>
<sequence>MNIKHRFHFHFFIYLYFSFFYLNAQGLKVKQNENISRKFALIIGTDQYDGKPDWADLQNPIFDAETIADVLINDYGYQTQILRNPTTNDLLNSIISYHEILKKNDRMIIYIAGHGDYDERIFDDGFIVCKDSKPLKQDINRKSYLSFKTLSSLVNKLPSKQILLLLDVCFSGSFNTKMRNYRSAHRSDIYSDIDAEAYAAKKIKLKTRTVITSGGLDPVLDGIAGQHSPFAYKLIEGLRVLPDQKTIVTSNDLYAYVSRVKSQPIIGHFGDHEPAAEFIIGMSNSAKGNAIKVKYEPTIEDFLQSRGSSSSFEYDKIYDLTGKVVQPQKFYIQLLSESNEKELIESIDLYNQKLTQNLLVQRTSINNKDWYRLFVGGYEKLSFAENQLTELKEKYINDKHFDAAYIKSFKTNNQDFLKENILYNLELKPIYFEGYGIQAFSDPSLSFTMEKARSYYTSDVPVFIEKAIVNSQTYYRLIINKFDSYYDADLFLKGLKAIEDDDVNIQGAFIRSFNLDK</sequence>